<feature type="transmembrane region" description="Helical" evidence="9">
    <location>
        <begin position="537"/>
        <end position="558"/>
    </location>
</feature>
<feature type="compositionally biased region" description="Basic residues" evidence="8">
    <location>
        <begin position="142"/>
        <end position="157"/>
    </location>
</feature>
<feature type="domain" description="Sodium/calcium exchanger membrane region" evidence="10">
    <location>
        <begin position="574"/>
        <end position="757"/>
    </location>
</feature>
<feature type="transmembrane region" description="Helical" evidence="9">
    <location>
        <begin position="637"/>
        <end position="657"/>
    </location>
</feature>
<evidence type="ECO:0000259" key="10">
    <source>
        <dbReference type="Pfam" id="PF01699"/>
    </source>
</evidence>
<feature type="compositionally biased region" description="Polar residues" evidence="8">
    <location>
        <begin position="177"/>
        <end position="191"/>
    </location>
</feature>
<dbReference type="FunFam" id="1.20.1420.30:FF:000017">
    <property type="entry name" value="Calcium permease family membrane transporter"/>
    <property type="match status" value="1"/>
</dbReference>
<feature type="transmembrane region" description="Helical" evidence="9">
    <location>
        <begin position="669"/>
        <end position="689"/>
    </location>
</feature>
<feature type="domain" description="Sodium/calcium exchanger membrane region" evidence="10">
    <location>
        <begin position="998"/>
        <end position="1151"/>
    </location>
</feature>
<keyword evidence="7 9" id="KW-0472">Membrane</keyword>
<dbReference type="GO" id="GO:0012505">
    <property type="term" value="C:endomembrane system"/>
    <property type="evidence" value="ECO:0007669"/>
    <property type="project" value="UniProtKB-SubCell"/>
</dbReference>
<dbReference type="Pfam" id="PF01699">
    <property type="entry name" value="Na_Ca_ex"/>
    <property type="match status" value="2"/>
</dbReference>
<keyword evidence="13" id="KW-1185">Reference proteome</keyword>
<dbReference type="Proteomes" id="UP000803884">
    <property type="component" value="Unassembled WGS sequence"/>
</dbReference>
<feature type="transmembrane region" description="Helical" evidence="9">
    <location>
        <begin position="999"/>
        <end position="1017"/>
    </location>
</feature>
<feature type="transmembrane region" description="Helical" evidence="9">
    <location>
        <begin position="1105"/>
        <end position="1126"/>
    </location>
</feature>
<evidence type="ECO:0000256" key="2">
    <source>
        <dbReference type="ARBA" id="ARBA00008170"/>
    </source>
</evidence>
<feature type="compositionally biased region" description="Basic and acidic residues" evidence="8">
    <location>
        <begin position="124"/>
        <end position="141"/>
    </location>
</feature>
<comment type="caution">
    <text evidence="12">The sequence shown here is derived from an EMBL/GenBank/DDBJ whole genome shotgun (WGS) entry which is preliminary data.</text>
</comment>
<keyword evidence="6" id="KW-0406">Ion transport</keyword>
<dbReference type="EMBL" id="JAAQHG020000001">
    <property type="protein sequence ID" value="KAL1590916.1"/>
    <property type="molecule type" value="Genomic_DNA"/>
</dbReference>
<keyword evidence="5 9" id="KW-1133">Transmembrane helix</keyword>
<evidence type="ECO:0000256" key="1">
    <source>
        <dbReference type="ARBA" id="ARBA00004127"/>
    </source>
</evidence>
<dbReference type="InterPro" id="IPR023298">
    <property type="entry name" value="ATPase_P-typ_TM_dom_sf"/>
</dbReference>
<dbReference type="GO" id="GO:0015369">
    <property type="term" value="F:calcium:proton antiporter activity"/>
    <property type="evidence" value="ECO:0007669"/>
    <property type="project" value="TreeGrafter"/>
</dbReference>
<dbReference type="GeneID" id="96001619"/>
<feature type="transmembrane region" description="Helical" evidence="9">
    <location>
        <begin position="1133"/>
        <end position="1152"/>
    </location>
</feature>
<evidence type="ECO:0000256" key="5">
    <source>
        <dbReference type="ARBA" id="ARBA00022989"/>
    </source>
</evidence>
<accession>A0AB34L7H9</accession>
<feature type="compositionally biased region" description="Polar residues" evidence="8">
    <location>
        <begin position="76"/>
        <end position="91"/>
    </location>
</feature>
<evidence type="ECO:0000256" key="4">
    <source>
        <dbReference type="ARBA" id="ARBA00022692"/>
    </source>
</evidence>
<dbReference type="AlphaFoldDB" id="A0AB34L7H9"/>
<dbReference type="RefSeq" id="XP_069234021.1">
    <property type="nucleotide sequence ID" value="XM_069368781.1"/>
</dbReference>
<evidence type="ECO:0000256" key="3">
    <source>
        <dbReference type="ARBA" id="ARBA00022448"/>
    </source>
</evidence>
<feature type="region of interest" description="Disordered" evidence="8">
    <location>
        <begin position="844"/>
        <end position="875"/>
    </location>
</feature>
<proteinExistence type="inferred from homology"/>
<feature type="transmembrane region" description="Helical" evidence="9">
    <location>
        <begin position="738"/>
        <end position="758"/>
    </location>
</feature>
<feature type="region of interest" description="Disordered" evidence="8">
    <location>
        <begin position="786"/>
        <end position="806"/>
    </location>
</feature>
<feature type="compositionally biased region" description="Acidic residues" evidence="8">
    <location>
        <begin position="207"/>
        <end position="238"/>
    </location>
</feature>
<dbReference type="InterPro" id="IPR004713">
    <property type="entry name" value="CaH_exchang"/>
</dbReference>
<dbReference type="InterPro" id="IPR005185">
    <property type="entry name" value="YccF"/>
</dbReference>
<evidence type="ECO:0000256" key="9">
    <source>
        <dbReference type="SAM" id="Phobius"/>
    </source>
</evidence>
<feature type="compositionally biased region" description="Basic and acidic residues" evidence="8">
    <location>
        <begin position="844"/>
        <end position="859"/>
    </location>
</feature>
<dbReference type="GO" id="GO:0006874">
    <property type="term" value="P:intracellular calcium ion homeostasis"/>
    <property type="evidence" value="ECO:0007669"/>
    <property type="project" value="TreeGrafter"/>
</dbReference>
<sequence length="1190" mass="131355">MADHVENVPGDSPQQQRQTASAAQDRVVASVPDTRRTSMSSAGNMADQPIDPKDQPAQGSESAKKPRPRPMDYGSIHSSSSTRPQSVNPQTPRRPGPVRRAPSSNKPHRGAEFSVDDDAGEVDNDLKLVRQQTKENLQRERHLLRRKESRSTIRRRPTAQAPALPKVDSEEGDEEGAQTTGTDAVAGSSTPAAPAQENADPSSEDTLQGEEEEERDDDDDDDTPGTEDEDEDDPDLSDAESFTLRDRQEAINETHPFGIRIWKPALYKKNRSVQRNAESDIHSAPGGRVSRWLSIFNLLWTIIFGWWLALVAAFGGVLCHIFGLLQAEGCREYGRVLMNLSSYLFYPFGKFVKLEHDEAYLDEDEGEGRSVGEYERWQTGDLEEGRLFFGPQEGNRSLIGRRREEVEDLPNETDSLLGRHDRNGANQRAENRIKKRLFGRGKWDVGRVIFFMTFYFLVTPCLFFVSAICWFLVFTIPMGKVTLLLFHHLRRHPLALSFHSDTHYSRSSPSANSHSILMCTYRAVGSKYWKYTIDGTNIFLINMLGLVAFTIFNYFVLFETLHIENWFTSPGFNFVLGLFSIIPLAYFIGQAVASISAQSSMGVGATTNAFFSTVVEVYLYCVALSQGKGQLVEGSVVGSIFAGILFLPGLSMCFGALKRKTQRFNVRSASATNTMLLFAVIGAFGPTLFYQIYGSHELNCHNCVRNGTHGPDTDCRRCYFSQTPAVQTKFYIEAVRPYTWFAAVLLFLSYIIGLLFTLRTHAAVIWNNESDEKKEAKMEQQAQRIEERHASVSGPVHTDQPRDHMARNLTSGSVSQTNIRESQMYQRILNQSLRQAGINAKAGKKIDGEDAVPKTDGQTHHIVPPKSADGENGSVKTGRIQGLSAEDNRALVQQVAEMAATAAAVATRDATKAPQKTAHMAITRAASHRHGSIAKDSHSRERDENQSLRTANMEASSIGEVTAPAGEIAAANAAVVATGTHEQASGGHDAPNWSRTKSAVILLSATVAYAIIAEILVDTVDSVLSNVDIDEKFLGITLFALVPNTTEFLNAISFAMNGNIALSMEIGNSYALQVMLLQIPAIVLFTAIYGQFISPADYADHAFTLIFPQWDMVTVILGVFLMGYVVGEGKSNYFKGSSLILTYLVFVVGFYFSGFNNLNTMGVDPNDRLAISGQVETFLTVGRTSSGRAY</sequence>
<feature type="compositionally biased region" description="Basic and acidic residues" evidence="8">
    <location>
        <begin position="933"/>
        <end position="946"/>
    </location>
</feature>
<feature type="transmembrane region" description="Helical" evidence="9">
    <location>
        <begin position="1070"/>
        <end position="1093"/>
    </location>
</feature>
<evidence type="ECO:0000313" key="12">
    <source>
        <dbReference type="EMBL" id="KAL1590916.1"/>
    </source>
</evidence>
<protein>
    <submittedName>
        <fullName evidence="12">Uncharacterized protein</fullName>
    </submittedName>
</protein>
<dbReference type="Gene3D" id="1.20.1420.30">
    <property type="entry name" value="NCX, central ion-binding region"/>
    <property type="match status" value="2"/>
</dbReference>
<dbReference type="SUPFAM" id="SSF81665">
    <property type="entry name" value="Calcium ATPase, transmembrane domain M"/>
    <property type="match status" value="1"/>
</dbReference>
<organism evidence="12 13">
    <name type="scientific">Cladosporium halotolerans</name>
    <dbReference type="NCBI Taxonomy" id="1052096"/>
    <lineage>
        <taxon>Eukaryota</taxon>
        <taxon>Fungi</taxon>
        <taxon>Dikarya</taxon>
        <taxon>Ascomycota</taxon>
        <taxon>Pezizomycotina</taxon>
        <taxon>Dothideomycetes</taxon>
        <taxon>Dothideomycetidae</taxon>
        <taxon>Cladosporiales</taxon>
        <taxon>Cladosporiaceae</taxon>
        <taxon>Cladosporium</taxon>
    </lineage>
</organism>
<feature type="transmembrane region" description="Helical" evidence="9">
    <location>
        <begin position="298"/>
        <end position="325"/>
    </location>
</feature>
<feature type="domain" description="Inner membrane component" evidence="11">
    <location>
        <begin position="295"/>
        <end position="350"/>
    </location>
</feature>
<reference evidence="12 13" key="1">
    <citation type="journal article" date="2020" name="Microbiol. Resour. Announc.">
        <title>Draft Genome Sequence of a Cladosporium Species Isolated from the Mesophotic Ascidian Didemnum maculosum.</title>
        <authorList>
            <person name="Gioti A."/>
            <person name="Siaperas R."/>
            <person name="Nikolaivits E."/>
            <person name="Le Goff G."/>
            <person name="Ouazzani J."/>
            <person name="Kotoulas G."/>
            <person name="Topakas E."/>
        </authorList>
    </citation>
    <scope>NUCLEOTIDE SEQUENCE [LARGE SCALE GENOMIC DNA]</scope>
    <source>
        <strain evidence="12 13">TM138-S3</strain>
    </source>
</reference>
<comment type="similarity">
    <text evidence="2">Belongs to the Ca(2+):cation antiporter (CaCA) (TC 2.A.19) family.</text>
</comment>
<name>A0AB34L7H9_9PEZI</name>
<dbReference type="GO" id="GO:0005774">
    <property type="term" value="C:vacuolar membrane"/>
    <property type="evidence" value="ECO:0007669"/>
    <property type="project" value="UniProtKB-ARBA"/>
</dbReference>
<evidence type="ECO:0000259" key="11">
    <source>
        <dbReference type="Pfam" id="PF03733"/>
    </source>
</evidence>
<comment type="subcellular location">
    <subcellularLocation>
        <location evidence="1">Endomembrane system</location>
        <topology evidence="1">Multi-pass membrane protein</topology>
    </subcellularLocation>
</comment>
<dbReference type="InterPro" id="IPR004837">
    <property type="entry name" value="NaCa_Exmemb"/>
</dbReference>
<feature type="region of interest" description="Disordered" evidence="8">
    <location>
        <begin position="1"/>
        <end position="238"/>
    </location>
</feature>
<evidence type="ECO:0000256" key="7">
    <source>
        <dbReference type="ARBA" id="ARBA00023136"/>
    </source>
</evidence>
<dbReference type="InterPro" id="IPR044880">
    <property type="entry name" value="NCX_ion-bd_dom_sf"/>
</dbReference>
<dbReference type="PANTHER" id="PTHR31503">
    <property type="entry name" value="VACUOLAR CALCIUM ION TRANSPORTER"/>
    <property type="match status" value="1"/>
</dbReference>
<dbReference type="Pfam" id="PF03733">
    <property type="entry name" value="YccF"/>
    <property type="match status" value="1"/>
</dbReference>
<feature type="region of interest" description="Disordered" evidence="8">
    <location>
        <begin position="924"/>
        <end position="951"/>
    </location>
</feature>
<feature type="transmembrane region" description="Helical" evidence="9">
    <location>
        <begin position="464"/>
        <end position="486"/>
    </location>
</feature>
<gene>
    <name evidence="12" type="ORF">WHR41_00175</name>
</gene>
<feature type="compositionally biased region" description="Polar residues" evidence="8">
    <location>
        <begin position="12"/>
        <end position="22"/>
    </location>
</feature>
<keyword evidence="4 9" id="KW-0812">Transmembrane</keyword>
<evidence type="ECO:0000256" key="6">
    <source>
        <dbReference type="ARBA" id="ARBA00023065"/>
    </source>
</evidence>
<evidence type="ECO:0000256" key="8">
    <source>
        <dbReference type="SAM" id="MobiDB-lite"/>
    </source>
</evidence>
<dbReference type="PANTHER" id="PTHR31503:SF10">
    <property type="entry name" value="VNX1 PROTEIN"/>
    <property type="match status" value="1"/>
</dbReference>
<feature type="compositionally biased region" description="Acidic residues" evidence="8">
    <location>
        <begin position="114"/>
        <end position="123"/>
    </location>
</feature>
<feature type="transmembrane region" description="Helical" evidence="9">
    <location>
        <begin position="1037"/>
        <end position="1058"/>
    </location>
</feature>
<keyword evidence="3" id="KW-0813">Transport</keyword>
<feature type="transmembrane region" description="Helical" evidence="9">
    <location>
        <begin position="570"/>
        <end position="589"/>
    </location>
</feature>
<evidence type="ECO:0000313" key="13">
    <source>
        <dbReference type="Proteomes" id="UP000803884"/>
    </source>
</evidence>